<protein>
    <submittedName>
        <fullName evidence="2">Uncharacterized protein</fullName>
    </submittedName>
</protein>
<dbReference type="AlphaFoldDB" id="A0A7J5YXG7"/>
<keyword evidence="3" id="KW-1185">Reference proteome</keyword>
<gene>
    <name evidence="2" type="ORF">F7725_014591</name>
</gene>
<reference evidence="2 3" key="1">
    <citation type="submission" date="2020-03" db="EMBL/GenBank/DDBJ databases">
        <title>Dissostichus mawsoni Genome sequencing and assembly.</title>
        <authorList>
            <person name="Park H."/>
        </authorList>
    </citation>
    <scope>NUCLEOTIDE SEQUENCE [LARGE SCALE GENOMIC DNA]</scope>
    <source>
        <strain evidence="2">DM0001</strain>
        <tissue evidence="2">Muscle</tissue>
    </source>
</reference>
<keyword evidence="1" id="KW-0732">Signal</keyword>
<feature type="chain" id="PRO_5029786189" evidence="1">
    <location>
        <begin position="16"/>
        <end position="143"/>
    </location>
</feature>
<comment type="caution">
    <text evidence="2">The sequence shown here is derived from an EMBL/GenBank/DDBJ whole genome shotgun (WGS) entry which is preliminary data.</text>
</comment>
<evidence type="ECO:0000256" key="1">
    <source>
        <dbReference type="SAM" id="SignalP"/>
    </source>
</evidence>
<dbReference type="EMBL" id="JAAKFY010000008">
    <property type="protein sequence ID" value="KAF3853903.1"/>
    <property type="molecule type" value="Genomic_DNA"/>
</dbReference>
<proteinExistence type="predicted"/>
<sequence length="143" mass="15912">MWLIWITGWRTGILGKSVGGAAGVRQHWWRHHYRRERHGVQGLGGAQHLVHTAVGAGDGRGPRVHRQILCIHRLLPLSQRGHVIQLRVGVFFFLFLLQCVRIGWGHIISTSSGGAGSGCDMAELYMDSPRGRLVSKQSGRTMM</sequence>
<accession>A0A7J5YXG7</accession>
<dbReference type="Proteomes" id="UP000518266">
    <property type="component" value="Unassembled WGS sequence"/>
</dbReference>
<evidence type="ECO:0000313" key="2">
    <source>
        <dbReference type="EMBL" id="KAF3853903.1"/>
    </source>
</evidence>
<organism evidence="2 3">
    <name type="scientific">Dissostichus mawsoni</name>
    <name type="common">Antarctic cod</name>
    <dbReference type="NCBI Taxonomy" id="36200"/>
    <lineage>
        <taxon>Eukaryota</taxon>
        <taxon>Metazoa</taxon>
        <taxon>Chordata</taxon>
        <taxon>Craniata</taxon>
        <taxon>Vertebrata</taxon>
        <taxon>Euteleostomi</taxon>
        <taxon>Actinopterygii</taxon>
        <taxon>Neopterygii</taxon>
        <taxon>Teleostei</taxon>
        <taxon>Neoteleostei</taxon>
        <taxon>Acanthomorphata</taxon>
        <taxon>Eupercaria</taxon>
        <taxon>Perciformes</taxon>
        <taxon>Notothenioidei</taxon>
        <taxon>Nototheniidae</taxon>
        <taxon>Dissostichus</taxon>
    </lineage>
</organism>
<name>A0A7J5YXG7_DISMA</name>
<evidence type="ECO:0000313" key="3">
    <source>
        <dbReference type="Proteomes" id="UP000518266"/>
    </source>
</evidence>
<feature type="signal peptide" evidence="1">
    <location>
        <begin position="1"/>
        <end position="15"/>
    </location>
</feature>